<protein>
    <submittedName>
        <fullName evidence="2">Ubiquitin carboxyl-terminal hydrolase 5 (Trinotate prediction)</fullName>
    </submittedName>
</protein>
<accession>A0A6G3MFI0</accession>
<dbReference type="Gene3D" id="3.30.40.10">
    <property type="entry name" value="Zinc/RING finger domain, C3HC4 (zinc finger)"/>
    <property type="match status" value="1"/>
</dbReference>
<dbReference type="Pfam" id="PF17807">
    <property type="entry name" value="zf-UBP_var"/>
    <property type="match status" value="1"/>
</dbReference>
<dbReference type="EMBL" id="GHBP01001505">
    <property type="protein sequence ID" value="NDJ92767.1"/>
    <property type="molecule type" value="Transcribed_RNA"/>
</dbReference>
<reference evidence="2" key="1">
    <citation type="submission" date="2018-11" db="EMBL/GenBank/DDBJ databases">
        <title>Henneguya salminicola genome and transcriptome.</title>
        <authorList>
            <person name="Yahalomi D."/>
            <person name="Atkinson S.D."/>
            <person name="Neuhof M."/>
            <person name="Chang E.S."/>
            <person name="Philippe H."/>
            <person name="Cartwright P."/>
            <person name="Bartholomew J.L."/>
            <person name="Huchon D."/>
        </authorList>
    </citation>
    <scope>NUCLEOTIDE SEQUENCE</scope>
    <source>
        <strain evidence="2">Hz1</strain>
        <tissue evidence="2">Whole</tissue>
    </source>
</reference>
<dbReference type="AlphaFoldDB" id="A0A6G3MFI0"/>
<feature type="domain" description="Ubiquitinyl hydrolase variant UBP zinc finger" evidence="1">
    <location>
        <begin position="53"/>
        <end position="103"/>
    </location>
</feature>
<dbReference type="GO" id="GO:0016787">
    <property type="term" value="F:hydrolase activity"/>
    <property type="evidence" value="ECO:0007669"/>
    <property type="project" value="UniProtKB-KW"/>
</dbReference>
<dbReference type="InterPro" id="IPR013083">
    <property type="entry name" value="Znf_RING/FYVE/PHD"/>
</dbReference>
<dbReference type="InterPro" id="IPR041432">
    <property type="entry name" value="UBP13_Znf-UBP_var"/>
</dbReference>
<organism evidence="2">
    <name type="scientific">Henneguya salminicola</name>
    <name type="common">Myxosporean</name>
    <dbReference type="NCBI Taxonomy" id="69463"/>
    <lineage>
        <taxon>Eukaryota</taxon>
        <taxon>Metazoa</taxon>
        <taxon>Cnidaria</taxon>
        <taxon>Myxozoa</taxon>
        <taxon>Myxosporea</taxon>
        <taxon>Bivalvulida</taxon>
        <taxon>Platysporina</taxon>
        <taxon>Myxobolidae</taxon>
        <taxon>Henneguya</taxon>
    </lineage>
</organism>
<name>A0A6G3MFI0_HENSL</name>
<keyword evidence="2" id="KW-0378">Hydrolase</keyword>
<proteinExistence type="predicted"/>
<evidence type="ECO:0000313" key="2">
    <source>
        <dbReference type="EMBL" id="NDJ92767.1"/>
    </source>
</evidence>
<evidence type="ECO:0000259" key="1">
    <source>
        <dbReference type="Pfam" id="PF17807"/>
    </source>
</evidence>
<sequence length="198" mass="23221">MERIKNEIFLNSLFTFRHENIRFNILLMSSIEVTDFLIEQLNKYYKSYQDAKFIWRDECLFCYDNSKNSSEEYYICLSSYLGFCARHVKLYLTDQKKFFVAVKCTEILQTEPTAQIPTQMGIGIEGGFNIQNKNFKEDFYLVVGDTVRGISKINYDPNFLPNDINILINTGYLSMNRCSQVIPWSDSEVTLSKSIFLF</sequence>